<dbReference type="AlphaFoldDB" id="A0A8G1S0S1"/>
<name>A0A8G1S0S1_9EURO</name>
<keyword evidence="3" id="KW-1185">Reference proteome</keyword>
<keyword evidence="1" id="KW-0472">Membrane</keyword>
<evidence type="ECO:0000313" key="3">
    <source>
        <dbReference type="Proteomes" id="UP000249789"/>
    </source>
</evidence>
<dbReference type="Proteomes" id="UP000249789">
    <property type="component" value="Unassembled WGS sequence"/>
</dbReference>
<dbReference type="EMBL" id="KZ824624">
    <property type="protein sequence ID" value="RAK81863.1"/>
    <property type="molecule type" value="Genomic_DNA"/>
</dbReference>
<protein>
    <submittedName>
        <fullName evidence="2">Uncharacterized protein</fullName>
    </submittedName>
</protein>
<feature type="transmembrane region" description="Helical" evidence="1">
    <location>
        <begin position="38"/>
        <end position="60"/>
    </location>
</feature>
<dbReference type="RefSeq" id="XP_040805873.1">
    <property type="nucleotide sequence ID" value="XM_040948251.1"/>
</dbReference>
<sequence length="180" mass="20970">MSVKPEYDHRESDELLLKRDHYIDQMNRSRRWACLRPLIYVGVVVVVGFVEIIVFLVYLVETSRQPPLRDLNGLVPDFPTHQVLFRLDPMAVSDHRTESSKSATKENWLSYMPRGNGFIAVNHTEQLEYVLSPPIEKFGKNLYAVAVFHQMHCLVRESSLSLSTPTLRPNILFYFVIERH</sequence>
<gene>
    <name evidence="2" type="ORF">BO72DRAFT_492092</name>
</gene>
<reference evidence="2 3" key="1">
    <citation type="submission" date="2018-02" db="EMBL/GenBank/DDBJ databases">
        <title>The genomes of Aspergillus section Nigri reveals drivers in fungal speciation.</title>
        <authorList>
            <consortium name="DOE Joint Genome Institute"/>
            <person name="Vesth T.C."/>
            <person name="Nybo J."/>
            <person name="Theobald S."/>
            <person name="Brandl J."/>
            <person name="Frisvad J.C."/>
            <person name="Nielsen K.F."/>
            <person name="Lyhne E.K."/>
            <person name="Kogle M.E."/>
            <person name="Kuo A."/>
            <person name="Riley R."/>
            <person name="Clum A."/>
            <person name="Nolan M."/>
            <person name="Lipzen A."/>
            <person name="Salamov A."/>
            <person name="Henrissat B."/>
            <person name="Wiebenga A."/>
            <person name="De vries R.P."/>
            <person name="Grigoriev I.V."/>
            <person name="Mortensen U.H."/>
            <person name="Andersen M.R."/>
            <person name="Baker S.E."/>
        </authorList>
    </citation>
    <scope>NUCLEOTIDE SEQUENCE [LARGE SCALE GENOMIC DNA]</scope>
    <source>
        <strain evidence="2 3">CBS 313.89</strain>
    </source>
</reference>
<keyword evidence="1" id="KW-0812">Transmembrane</keyword>
<dbReference type="GeneID" id="63865584"/>
<dbReference type="OrthoDB" id="3687641at2759"/>
<organism evidence="2 3">
    <name type="scientific">Aspergillus fijiensis CBS 313.89</name>
    <dbReference type="NCBI Taxonomy" id="1448319"/>
    <lineage>
        <taxon>Eukaryota</taxon>
        <taxon>Fungi</taxon>
        <taxon>Dikarya</taxon>
        <taxon>Ascomycota</taxon>
        <taxon>Pezizomycotina</taxon>
        <taxon>Eurotiomycetes</taxon>
        <taxon>Eurotiomycetidae</taxon>
        <taxon>Eurotiales</taxon>
        <taxon>Aspergillaceae</taxon>
        <taxon>Aspergillus</taxon>
    </lineage>
</organism>
<evidence type="ECO:0000313" key="2">
    <source>
        <dbReference type="EMBL" id="RAK81863.1"/>
    </source>
</evidence>
<proteinExistence type="predicted"/>
<evidence type="ECO:0000256" key="1">
    <source>
        <dbReference type="SAM" id="Phobius"/>
    </source>
</evidence>
<keyword evidence="1" id="KW-1133">Transmembrane helix</keyword>
<accession>A0A8G1S0S1</accession>
<dbReference type="VEuPathDB" id="FungiDB:BO72DRAFT_492092"/>